<reference evidence="1 2" key="1">
    <citation type="journal article" date="2002" name="DNA Res.">
        <title>Complete genome structure of the thermophilic cyanobacterium Thermosynechococcus elongatus BP-1.</title>
        <authorList>
            <person name="Nakamura Y."/>
            <person name="Kaneko T."/>
            <person name="Sato S."/>
            <person name="Ikeuchi M."/>
            <person name="Katoh H."/>
            <person name="Sasamoto S."/>
            <person name="Watanabe A."/>
            <person name="Iriguchi M."/>
            <person name="Kawashima K."/>
            <person name="Kimura T."/>
            <person name="Kishida Y."/>
            <person name="Kiyokawa C."/>
            <person name="Kohara M."/>
            <person name="Matsumoto M."/>
            <person name="Matsuno A."/>
            <person name="Nakazaki N."/>
            <person name="Shimpo S."/>
            <person name="Sugimoto M."/>
            <person name="Takeuchi C."/>
            <person name="Yamada M."/>
            <person name="Tabata S."/>
        </authorList>
    </citation>
    <scope>NUCLEOTIDE SEQUENCE [LARGE SCALE GENOMIC DNA]</scope>
    <source>
        <strain evidence="2">IAM M-273 / NIES-2133 / BP-1</strain>
    </source>
</reference>
<accession>Q8DK02</accession>
<sequence>MLAAMTASPFLLLRRPALGFIERMRNTPMISQLLLLYYGVSAVLT</sequence>
<dbReference type="STRING" id="197221.gene:10747662"/>
<gene>
    <name evidence="1" type="ordered locus">tsr1068</name>
</gene>
<dbReference type="AlphaFoldDB" id="Q8DK02"/>
<keyword evidence="2" id="KW-1185">Reference proteome</keyword>
<protein>
    <submittedName>
        <fullName evidence="1">Amino acid ABC transporter permease protein</fullName>
    </submittedName>
</protein>
<proteinExistence type="predicted"/>
<dbReference type="EnsemblBacteria" id="BAC08621">
    <property type="protein sequence ID" value="BAC08621"/>
    <property type="gene ID" value="BAC08621"/>
</dbReference>
<organism evidence="1 2">
    <name type="scientific">Thermosynechococcus vestitus (strain NIES-2133 / IAM M-273 / BP-1)</name>
    <dbReference type="NCBI Taxonomy" id="197221"/>
    <lineage>
        <taxon>Bacteria</taxon>
        <taxon>Bacillati</taxon>
        <taxon>Cyanobacteriota</taxon>
        <taxon>Cyanophyceae</taxon>
        <taxon>Acaryochloridales</taxon>
        <taxon>Thermosynechococcaceae</taxon>
        <taxon>Thermosynechococcus</taxon>
    </lineage>
</organism>
<dbReference type="EMBL" id="BA000039">
    <property type="protein sequence ID" value="BAC08621.1"/>
    <property type="molecule type" value="Genomic_DNA"/>
</dbReference>
<evidence type="ECO:0000313" key="1">
    <source>
        <dbReference type="EMBL" id="BAC08621.1"/>
    </source>
</evidence>
<dbReference type="KEGG" id="tel:tsr1068"/>
<evidence type="ECO:0000313" key="2">
    <source>
        <dbReference type="Proteomes" id="UP000000440"/>
    </source>
</evidence>
<name>Q8DK02_THEVB</name>
<dbReference type="Proteomes" id="UP000000440">
    <property type="component" value="Chromosome"/>
</dbReference>